<evidence type="ECO:0000313" key="7">
    <source>
        <dbReference type="EMBL" id="RED58018.1"/>
    </source>
</evidence>
<dbReference type="SMART" id="SM00419">
    <property type="entry name" value="HTH_CRP"/>
    <property type="match status" value="1"/>
</dbReference>
<keyword evidence="4" id="KW-0804">Transcription</keyword>
<evidence type="ECO:0000256" key="2">
    <source>
        <dbReference type="ARBA" id="ARBA00023125"/>
    </source>
</evidence>
<dbReference type="CDD" id="cd00038">
    <property type="entry name" value="CAP_ED"/>
    <property type="match status" value="1"/>
</dbReference>
<evidence type="ECO:0000259" key="6">
    <source>
        <dbReference type="PROSITE" id="PS51063"/>
    </source>
</evidence>
<keyword evidence="2" id="KW-0238">DNA-binding</keyword>
<dbReference type="PRINTS" id="PR00034">
    <property type="entry name" value="HTHCRP"/>
</dbReference>
<dbReference type="InterPro" id="IPR000595">
    <property type="entry name" value="cNMP-bd_dom"/>
</dbReference>
<feature type="domain" description="Cyclic nucleotide-binding" evidence="5">
    <location>
        <begin position="11"/>
        <end position="131"/>
    </location>
</feature>
<dbReference type="AlphaFoldDB" id="A0A3D9I8B9"/>
<name>A0A3D9I8B9_9BACL</name>
<reference evidence="7 8" key="1">
    <citation type="submission" date="2018-07" db="EMBL/GenBank/DDBJ databases">
        <title>Genomic Encyclopedia of Type Strains, Phase III (KMG-III): the genomes of soil and plant-associated and newly described type strains.</title>
        <authorList>
            <person name="Whitman W."/>
        </authorList>
    </citation>
    <scope>NUCLEOTIDE SEQUENCE [LARGE SCALE GENOMIC DNA]</scope>
    <source>
        <strain evidence="7 8">CECT 8236</strain>
    </source>
</reference>
<evidence type="ECO:0000256" key="1">
    <source>
        <dbReference type="ARBA" id="ARBA00023015"/>
    </source>
</evidence>
<keyword evidence="1" id="KW-0805">Transcription regulation</keyword>
<proteinExistence type="predicted"/>
<dbReference type="PROSITE" id="PS51063">
    <property type="entry name" value="HTH_CRP_2"/>
    <property type="match status" value="1"/>
</dbReference>
<dbReference type="InterPro" id="IPR036388">
    <property type="entry name" value="WH-like_DNA-bd_sf"/>
</dbReference>
<dbReference type="PANTHER" id="PTHR24567">
    <property type="entry name" value="CRP FAMILY TRANSCRIPTIONAL REGULATORY PROTEIN"/>
    <property type="match status" value="1"/>
</dbReference>
<keyword evidence="8" id="KW-1185">Reference proteome</keyword>
<dbReference type="PROSITE" id="PS50042">
    <property type="entry name" value="CNMP_BINDING_3"/>
    <property type="match status" value="1"/>
</dbReference>
<dbReference type="GO" id="GO:0005829">
    <property type="term" value="C:cytosol"/>
    <property type="evidence" value="ECO:0007669"/>
    <property type="project" value="TreeGrafter"/>
</dbReference>
<dbReference type="EMBL" id="QRDY01000009">
    <property type="protein sequence ID" value="RED58018.1"/>
    <property type="molecule type" value="Genomic_DNA"/>
</dbReference>
<dbReference type="InterPro" id="IPR018488">
    <property type="entry name" value="cNMP-bd_CS"/>
</dbReference>
<dbReference type="RefSeq" id="WP_115993689.1">
    <property type="nucleotide sequence ID" value="NZ_QRDY01000009.1"/>
</dbReference>
<dbReference type="Pfam" id="PF13545">
    <property type="entry name" value="HTH_Crp_2"/>
    <property type="match status" value="1"/>
</dbReference>
<dbReference type="SUPFAM" id="SSF51206">
    <property type="entry name" value="cAMP-binding domain-like"/>
    <property type="match status" value="1"/>
</dbReference>
<evidence type="ECO:0000256" key="4">
    <source>
        <dbReference type="ARBA" id="ARBA00023163"/>
    </source>
</evidence>
<dbReference type="OrthoDB" id="9798104at2"/>
<dbReference type="Gene3D" id="1.10.10.10">
    <property type="entry name" value="Winged helix-like DNA-binding domain superfamily/Winged helix DNA-binding domain"/>
    <property type="match status" value="1"/>
</dbReference>
<sequence length="227" mass="26199">MDVKVLKSLSFFDDFTLPDMERASRFLMEKKYDRNSFIFMEGDSGHELFIVVSGTVEINRFEYGKKFVISTLQKGDIFGEMSLFDEGEFRSANAKVVDKAVLASIERRHLQSLLETSPGVTNKLLTILIHRLRKANDRIHDVAFLNVRERIYKQLLRLVEEHGVKLNHMIMINLRLTHQQIADMVGCTREMVSKVLSELQVDHIIGINKKRITVKNKLLLSDKVSGY</sequence>
<dbReference type="PROSITE" id="PS00889">
    <property type="entry name" value="CNMP_BINDING_2"/>
    <property type="match status" value="1"/>
</dbReference>
<dbReference type="InterPro" id="IPR012318">
    <property type="entry name" value="HTH_CRP"/>
</dbReference>
<dbReference type="InterPro" id="IPR036390">
    <property type="entry name" value="WH_DNA-bd_sf"/>
</dbReference>
<keyword evidence="3" id="KW-0010">Activator</keyword>
<comment type="caution">
    <text evidence="7">The sequence shown here is derived from an EMBL/GenBank/DDBJ whole genome shotgun (WGS) entry which is preliminary data.</text>
</comment>
<evidence type="ECO:0000259" key="5">
    <source>
        <dbReference type="PROSITE" id="PS50042"/>
    </source>
</evidence>
<dbReference type="Proteomes" id="UP000256869">
    <property type="component" value="Unassembled WGS sequence"/>
</dbReference>
<dbReference type="PANTHER" id="PTHR24567:SF74">
    <property type="entry name" value="HTH-TYPE TRANSCRIPTIONAL REGULATOR ARCR"/>
    <property type="match status" value="1"/>
</dbReference>
<accession>A0A3D9I8B9</accession>
<organism evidence="7 8">
    <name type="scientific">Cohnella lupini</name>
    <dbReference type="NCBI Taxonomy" id="1294267"/>
    <lineage>
        <taxon>Bacteria</taxon>
        <taxon>Bacillati</taxon>
        <taxon>Bacillota</taxon>
        <taxon>Bacilli</taxon>
        <taxon>Bacillales</taxon>
        <taxon>Paenibacillaceae</taxon>
        <taxon>Cohnella</taxon>
    </lineage>
</organism>
<dbReference type="Gene3D" id="2.60.120.10">
    <property type="entry name" value="Jelly Rolls"/>
    <property type="match status" value="1"/>
</dbReference>
<evidence type="ECO:0000313" key="8">
    <source>
        <dbReference type="Proteomes" id="UP000256869"/>
    </source>
</evidence>
<feature type="domain" description="HTH crp-type" evidence="6">
    <location>
        <begin position="145"/>
        <end position="218"/>
    </location>
</feature>
<dbReference type="InterPro" id="IPR018490">
    <property type="entry name" value="cNMP-bd_dom_sf"/>
</dbReference>
<evidence type="ECO:0000256" key="3">
    <source>
        <dbReference type="ARBA" id="ARBA00023159"/>
    </source>
</evidence>
<gene>
    <name evidence="7" type="ORF">DFP95_10954</name>
</gene>
<dbReference type="InterPro" id="IPR014710">
    <property type="entry name" value="RmlC-like_jellyroll"/>
</dbReference>
<dbReference type="SUPFAM" id="SSF46785">
    <property type="entry name" value="Winged helix' DNA-binding domain"/>
    <property type="match status" value="1"/>
</dbReference>
<dbReference type="GO" id="GO:0003677">
    <property type="term" value="F:DNA binding"/>
    <property type="evidence" value="ECO:0007669"/>
    <property type="project" value="UniProtKB-KW"/>
</dbReference>
<dbReference type="GO" id="GO:0003700">
    <property type="term" value="F:DNA-binding transcription factor activity"/>
    <property type="evidence" value="ECO:0007669"/>
    <property type="project" value="TreeGrafter"/>
</dbReference>
<protein>
    <submittedName>
        <fullName evidence="7">CRP/FNR family transcriptional regulator</fullName>
    </submittedName>
</protein>
<dbReference type="Pfam" id="PF00027">
    <property type="entry name" value="cNMP_binding"/>
    <property type="match status" value="1"/>
</dbReference>
<dbReference type="SMART" id="SM00100">
    <property type="entry name" value="cNMP"/>
    <property type="match status" value="1"/>
</dbReference>
<dbReference type="InterPro" id="IPR050397">
    <property type="entry name" value="Env_Response_Regulators"/>
</dbReference>